<accession>A0A4R7I5U0</accession>
<keyword evidence="2" id="KW-1185">Reference proteome</keyword>
<evidence type="ECO:0000313" key="1">
    <source>
        <dbReference type="EMBL" id="TDT18664.1"/>
    </source>
</evidence>
<protein>
    <submittedName>
        <fullName evidence="1">Uncharacterized protein</fullName>
    </submittedName>
</protein>
<reference evidence="1 2" key="1">
    <citation type="submission" date="2019-03" db="EMBL/GenBank/DDBJ databases">
        <title>Sequencing the genomes of 1000 actinobacteria strains.</title>
        <authorList>
            <person name="Klenk H.-P."/>
        </authorList>
    </citation>
    <scope>NUCLEOTIDE SEQUENCE [LARGE SCALE GENOMIC DNA]</scope>
    <source>
        <strain evidence="1 2">DSM 18936</strain>
    </source>
</reference>
<proteinExistence type="predicted"/>
<dbReference type="AlphaFoldDB" id="A0A4R7I5U0"/>
<evidence type="ECO:0000313" key="2">
    <source>
        <dbReference type="Proteomes" id="UP000294558"/>
    </source>
</evidence>
<gene>
    <name evidence="1" type="ORF">BDK89_4294</name>
</gene>
<dbReference type="Proteomes" id="UP000294558">
    <property type="component" value="Unassembled WGS sequence"/>
</dbReference>
<dbReference type="EMBL" id="SOAU01000001">
    <property type="protein sequence ID" value="TDT18664.1"/>
    <property type="molecule type" value="Genomic_DNA"/>
</dbReference>
<name>A0A4R7I5U0_9ACTN</name>
<comment type="caution">
    <text evidence="1">The sequence shown here is derived from an EMBL/GenBank/DDBJ whole genome shotgun (WGS) entry which is preliminary data.</text>
</comment>
<sequence>MFTTLAAFSRTARKLIFPLGRTAIALLVWLNRHTLMLWFRSVRDEIQQNGFDPERLRYLAQGLWAIANDRRTANAEALKTLWVRADRYEFAAHDDWAGRDAVEELLGPIGPHETTVTAA</sequence>
<organism evidence="1 2">
    <name type="scientific">Ilumatobacter fluminis</name>
    <dbReference type="NCBI Taxonomy" id="467091"/>
    <lineage>
        <taxon>Bacteria</taxon>
        <taxon>Bacillati</taxon>
        <taxon>Actinomycetota</taxon>
        <taxon>Acidimicrobiia</taxon>
        <taxon>Acidimicrobiales</taxon>
        <taxon>Ilumatobacteraceae</taxon>
        <taxon>Ilumatobacter</taxon>
    </lineage>
</organism>
<dbReference type="RefSeq" id="WP_133870869.1">
    <property type="nucleotide sequence ID" value="NZ_SOAU01000001.1"/>
</dbReference>